<feature type="DNA-binding region" description="Homeobox" evidence="5">
    <location>
        <begin position="335"/>
        <end position="394"/>
    </location>
</feature>
<dbReference type="PANTHER" id="PTHR24333:SF9">
    <property type="entry name" value="HOMEOBOX DOMAIN-CONTAINING PROTEIN"/>
    <property type="match status" value="1"/>
</dbReference>
<keyword evidence="9" id="KW-1185">Reference proteome</keyword>
<accession>A0AAE1ZEB2</accession>
<dbReference type="Pfam" id="PF00046">
    <property type="entry name" value="Homeodomain"/>
    <property type="match status" value="1"/>
</dbReference>
<feature type="domain" description="Homeobox" evidence="7">
    <location>
        <begin position="333"/>
        <end position="393"/>
    </location>
</feature>
<dbReference type="GO" id="GO:0005634">
    <property type="term" value="C:nucleus"/>
    <property type="evidence" value="ECO:0007669"/>
    <property type="project" value="UniProtKB-SubCell"/>
</dbReference>
<dbReference type="PANTHER" id="PTHR24333">
    <property type="entry name" value="HOMEO BOX HB9 LIKE A-RELATED"/>
    <property type="match status" value="1"/>
</dbReference>
<comment type="caution">
    <text evidence="8">The sequence shown here is derived from an EMBL/GenBank/DDBJ whole genome shotgun (WGS) entry which is preliminary data.</text>
</comment>
<dbReference type="PRINTS" id="PR00024">
    <property type="entry name" value="HOMEOBOX"/>
</dbReference>
<dbReference type="PROSITE" id="PS00027">
    <property type="entry name" value="HOMEOBOX_1"/>
    <property type="match status" value="1"/>
</dbReference>
<reference evidence="8" key="2">
    <citation type="journal article" date="2023" name="Infect Dis Poverty">
        <title>Chromosome-scale genome of the human blood fluke Schistosoma mekongi and its implications for public health.</title>
        <authorList>
            <person name="Zhou M."/>
            <person name="Xu L."/>
            <person name="Xu D."/>
            <person name="Chen W."/>
            <person name="Khan J."/>
            <person name="Hu Y."/>
            <person name="Huang H."/>
            <person name="Wei H."/>
            <person name="Zhang Y."/>
            <person name="Chusongsang P."/>
            <person name="Tanasarnprasert K."/>
            <person name="Hu X."/>
            <person name="Limpanont Y."/>
            <person name="Lv Z."/>
        </authorList>
    </citation>
    <scope>NUCLEOTIDE SEQUENCE</scope>
    <source>
        <strain evidence="8">LV_2022a</strain>
    </source>
</reference>
<dbReference type="CDD" id="cd00086">
    <property type="entry name" value="homeodomain"/>
    <property type="match status" value="1"/>
</dbReference>
<evidence type="ECO:0000256" key="4">
    <source>
        <dbReference type="ARBA" id="ARBA00023242"/>
    </source>
</evidence>
<keyword evidence="2 5" id="KW-0238">DNA-binding</keyword>
<dbReference type="Proteomes" id="UP001292079">
    <property type="component" value="Unassembled WGS sequence"/>
</dbReference>
<reference evidence="8" key="1">
    <citation type="submission" date="2022-04" db="EMBL/GenBank/DDBJ databases">
        <authorList>
            <person name="Xu L."/>
            <person name="Lv Z."/>
        </authorList>
    </citation>
    <scope>NUCLEOTIDE SEQUENCE</scope>
    <source>
        <strain evidence="8">LV_2022a</strain>
    </source>
</reference>
<proteinExistence type="predicted"/>
<evidence type="ECO:0000256" key="5">
    <source>
        <dbReference type="PROSITE-ProRule" id="PRU00108"/>
    </source>
</evidence>
<dbReference type="InterPro" id="IPR050848">
    <property type="entry name" value="Homeobox_TF"/>
</dbReference>
<evidence type="ECO:0000256" key="2">
    <source>
        <dbReference type="ARBA" id="ARBA00023125"/>
    </source>
</evidence>
<dbReference type="InterPro" id="IPR017970">
    <property type="entry name" value="Homeobox_CS"/>
</dbReference>
<sequence length="458" mass="53487">MSNEFMISKILHHPIEGSPITLSNSSNECIPLSTQPSVSSQSSQSTFSTINDISLNHSNLFNSIQHTISLINHDHIDNRKECGIHLELYSDPINLLNSNVYTKYTPNVIQSNSYNCLSSQITQNESEMLQNNCHYKEQSEDQINNNYSIDYHLQNNRKFMDAFFKLFKLLNSKQTNETDYLQLKQSEDSNSKDESDNNVLVVNTEETYTSDNCPKVTNLLSQEINQTNKSKYPCNLWPSIYQELRYDCSPKTTSVDYHQQANSNLLSKSNYLFSCESPVSYATMFDAIKSYDGLQIWCFKSDTNAKSRSYNDKRIMKRKVRKTFLPKNNQRNELERKPRQAYSTDQLERLESEFEKDKYLKLNRRIELSNELDLTETQIKTWFQNRRTKWKKNLYYLDSSSNRLPMKSVKHENSLWSLVNNQSTTKSEQQTVVNNYYTSFISTHLIDTEKPMTNCTNS</sequence>
<dbReference type="GO" id="GO:0003677">
    <property type="term" value="F:DNA binding"/>
    <property type="evidence" value="ECO:0007669"/>
    <property type="project" value="UniProtKB-UniRule"/>
</dbReference>
<dbReference type="InterPro" id="IPR009057">
    <property type="entry name" value="Homeodomain-like_sf"/>
</dbReference>
<dbReference type="InterPro" id="IPR020479">
    <property type="entry name" value="HD_metazoa"/>
</dbReference>
<evidence type="ECO:0000256" key="1">
    <source>
        <dbReference type="ARBA" id="ARBA00004123"/>
    </source>
</evidence>
<evidence type="ECO:0000313" key="8">
    <source>
        <dbReference type="EMBL" id="KAK4471904.1"/>
    </source>
</evidence>
<evidence type="ECO:0000256" key="3">
    <source>
        <dbReference type="ARBA" id="ARBA00023155"/>
    </source>
</evidence>
<dbReference type="AlphaFoldDB" id="A0AAE1ZEB2"/>
<comment type="subcellular location">
    <subcellularLocation>
        <location evidence="1 5 6">Nucleus</location>
    </subcellularLocation>
</comment>
<evidence type="ECO:0000313" key="9">
    <source>
        <dbReference type="Proteomes" id="UP001292079"/>
    </source>
</evidence>
<dbReference type="PROSITE" id="PS50071">
    <property type="entry name" value="HOMEOBOX_2"/>
    <property type="match status" value="1"/>
</dbReference>
<evidence type="ECO:0000256" key="6">
    <source>
        <dbReference type="RuleBase" id="RU000682"/>
    </source>
</evidence>
<dbReference type="GO" id="GO:0000981">
    <property type="term" value="F:DNA-binding transcription factor activity, RNA polymerase II-specific"/>
    <property type="evidence" value="ECO:0007669"/>
    <property type="project" value="InterPro"/>
</dbReference>
<dbReference type="SMART" id="SM00389">
    <property type="entry name" value="HOX"/>
    <property type="match status" value="1"/>
</dbReference>
<dbReference type="SUPFAM" id="SSF46689">
    <property type="entry name" value="Homeodomain-like"/>
    <property type="match status" value="1"/>
</dbReference>
<dbReference type="EMBL" id="JALJAT010000003">
    <property type="protein sequence ID" value="KAK4471904.1"/>
    <property type="molecule type" value="Genomic_DNA"/>
</dbReference>
<organism evidence="8 9">
    <name type="scientific">Schistosoma mekongi</name>
    <name type="common">Parasitic worm</name>
    <dbReference type="NCBI Taxonomy" id="38744"/>
    <lineage>
        <taxon>Eukaryota</taxon>
        <taxon>Metazoa</taxon>
        <taxon>Spiralia</taxon>
        <taxon>Lophotrochozoa</taxon>
        <taxon>Platyhelminthes</taxon>
        <taxon>Trematoda</taxon>
        <taxon>Digenea</taxon>
        <taxon>Strigeidida</taxon>
        <taxon>Schistosomatoidea</taxon>
        <taxon>Schistosomatidae</taxon>
        <taxon>Schistosoma</taxon>
    </lineage>
</organism>
<keyword evidence="3 5" id="KW-0371">Homeobox</keyword>
<dbReference type="Gene3D" id="1.10.10.60">
    <property type="entry name" value="Homeodomain-like"/>
    <property type="match status" value="1"/>
</dbReference>
<evidence type="ECO:0000259" key="7">
    <source>
        <dbReference type="PROSITE" id="PS50071"/>
    </source>
</evidence>
<keyword evidence="4 5" id="KW-0539">Nucleus</keyword>
<gene>
    <name evidence="8" type="ORF">MN116_005289</name>
</gene>
<name>A0AAE1ZEB2_SCHME</name>
<dbReference type="InterPro" id="IPR001356">
    <property type="entry name" value="HD"/>
</dbReference>
<protein>
    <recommendedName>
        <fullName evidence="7">Homeobox domain-containing protein</fullName>
    </recommendedName>
</protein>